<evidence type="ECO:0000256" key="1">
    <source>
        <dbReference type="SAM" id="MobiDB-lite"/>
    </source>
</evidence>
<feature type="region of interest" description="Disordered" evidence="1">
    <location>
        <begin position="354"/>
        <end position="377"/>
    </location>
</feature>
<name>A0ABN2J8I9_9ACTN</name>
<proteinExistence type="predicted"/>
<dbReference type="Proteomes" id="UP001500383">
    <property type="component" value="Unassembled WGS sequence"/>
</dbReference>
<dbReference type="RefSeq" id="WP_182659566.1">
    <property type="nucleotide sequence ID" value="NZ_BAAAQG010000022.1"/>
</dbReference>
<gene>
    <name evidence="3" type="ORF">GCM10009831_32800</name>
</gene>
<accession>A0ABN2J8I9</accession>
<feature type="transmembrane region" description="Helical" evidence="2">
    <location>
        <begin position="6"/>
        <end position="25"/>
    </location>
</feature>
<feature type="compositionally biased region" description="Basic and acidic residues" evidence="1">
    <location>
        <begin position="360"/>
        <end position="370"/>
    </location>
</feature>
<evidence type="ECO:0000313" key="3">
    <source>
        <dbReference type="EMBL" id="GAA1720146.1"/>
    </source>
</evidence>
<protein>
    <recommendedName>
        <fullName evidence="5">Integral membrane protein</fullName>
    </recommendedName>
</protein>
<evidence type="ECO:0000256" key="2">
    <source>
        <dbReference type="SAM" id="Phobius"/>
    </source>
</evidence>
<evidence type="ECO:0000313" key="4">
    <source>
        <dbReference type="Proteomes" id="UP001500383"/>
    </source>
</evidence>
<dbReference type="EMBL" id="BAAAQG010000022">
    <property type="protein sequence ID" value="GAA1720146.1"/>
    <property type="molecule type" value="Genomic_DNA"/>
</dbReference>
<keyword evidence="2" id="KW-0812">Transmembrane</keyword>
<feature type="transmembrane region" description="Helical" evidence="2">
    <location>
        <begin position="212"/>
        <end position="230"/>
    </location>
</feature>
<keyword evidence="2" id="KW-0472">Membrane</keyword>
<reference evidence="3 4" key="1">
    <citation type="journal article" date="2019" name="Int. J. Syst. Evol. Microbiol.">
        <title>The Global Catalogue of Microorganisms (GCM) 10K type strain sequencing project: providing services to taxonomists for standard genome sequencing and annotation.</title>
        <authorList>
            <consortium name="The Broad Institute Genomics Platform"/>
            <consortium name="The Broad Institute Genome Sequencing Center for Infectious Disease"/>
            <person name="Wu L."/>
            <person name="Ma J."/>
        </authorList>
    </citation>
    <scope>NUCLEOTIDE SEQUENCE [LARGE SCALE GENOMIC DNA]</scope>
    <source>
        <strain evidence="3 4">JCM 16002</strain>
    </source>
</reference>
<keyword evidence="2" id="KW-1133">Transmembrane helix</keyword>
<evidence type="ECO:0008006" key="5">
    <source>
        <dbReference type="Google" id="ProtNLM"/>
    </source>
</evidence>
<organism evidence="3 4">
    <name type="scientific">Dietzia cercidiphylli</name>
    <dbReference type="NCBI Taxonomy" id="498199"/>
    <lineage>
        <taxon>Bacteria</taxon>
        <taxon>Bacillati</taxon>
        <taxon>Actinomycetota</taxon>
        <taxon>Actinomycetes</taxon>
        <taxon>Mycobacteriales</taxon>
        <taxon>Dietziaceae</taxon>
        <taxon>Dietzia</taxon>
    </lineage>
</organism>
<feature type="transmembrane region" description="Helical" evidence="2">
    <location>
        <begin position="167"/>
        <end position="192"/>
    </location>
</feature>
<comment type="caution">
    <text evidence="3">The sequence shown here is derived from an EMBL/GenBank/DDBJ whole genome shotgun (WGS) entry which is preliminary data.</text>
</comment>
<sequence length="377" mass="40447">MRNLLPAWLDFTLLAITWAAILWRVYTARSGGAPRRITESLAAGAVALTLKVGPIYDVVEPLLGAAILRALIHGACLVAVAGVILLWFATQGDVKHPRLVPVLYAISGGLTVLLVITAAVAPRAGDQMESAPSGWALWYFAIFCLPTLVGLFLLVKQLIGSWGLSRSRLVGAVVTLVYAFLVIDNFTVFVAVGFSALRDDHSLLDGRGVPNGVVFAVLLTIGAVISALVANRGAEDSWVDPMTAMWLDLRTACPEVALSDPWSLRGKEQRLRAIVESVDALAHLAPLVNDRHMRAARKVSAEPPALVLALAIQDAAMQRDRRTDHLGDEGLLAVDAVGQAGELSVQWQRAKQLRHTAGHGSEKGFSRGVDRFAPQSD</sequence>
<feature type="transmembrane region" description="Helical" evidence="2">
    <location>
        <begin position="102"/>
        <end position="124"/>
    </location>
</feature>
<feature type="transmembrane region" description="Helical" evidence="2">
    <location>
        <begin position="136"/>
        <end position="155"/>
    </location>
</feature>
<feature type="transmembrane region" description="Helical" evidence="2">
    <location>
        <begin position="62"/>
        <end position="90"/>
    </location>
</feature>
<keyword evidence="4" id="KW-1185">Reference proteome</keyword>